<evidence type="ECO:0000259" key="3">
    <source>
        <dbReference type="PROSITE" id="PS51762"/>
    </source>
</evidence>
<keyword evidence="4" id="KW-0378">Hydrolase</keyword>
<dbReference type="GO" id="GO:0005975">
    <property type="term" value="P:carbohydrate metabolic process"/>
    <property type="evidence" value="ECO:0007669"/>
    <property type="project" value="InterPro"/>
</dbReference>
<accession>A0A2T6BZQ8</accession>
<dbReference type="Gene3D" id="2.60.120.200">
    <property type="match status" value="1"/>
</dbReference>
<feature type="signal peptide" evidence="2">
    <location>
        <begin position="1"/>
        <end position="25"/>
    </location>
</feature>
<dbReference type="Pfam" id="PF00722">
    <property type="entry name" value="Glyco_hydro_16"/>
    <property type="match status" value="1"/>
</dbReference>
<sequence>MKNIKYILTSLLAVVLFTVSCQDEATVGDLLTPTNLQVTATIVGQDANNPNGDGSGVVNFSATADDAISYRFIYGANQQTAATGTASFIFSELGVNTYTVNVVAYGTGGNSTSTTITVDVLATYAPPAELIEKLVGNGSRTWRIKSEQAGHFGLGPVGGSIPTEWYGAQPDEKADVGMYDDRYIFSADGTFTFVTDNTNDEGGEDPTGTVFGRINLIDELGASGGTVDGSDIENLPYNDFQESWALIAPGGVETISLTGNGFIGYYTGGTHNYEIFDRSVPNELILRTTDGNGEFDWWFIITSAEPSSSDFQTQYNNLVWEDNFDVAGAPDANNWTYDLGDGGWGNEEVQNYTNNANNVIVEDGMLKITAIKEAGDNYTSARIKSENLYEFTYGRVEVRAKLPASQGTWPAIWMLGADFDTVGWPVCGEIDIMEQKGQDKNTVLGTVHHPGVSPGAGDSSTTALPTSTSEFHNYTVEWTDTTITFLVDGFVYHTVDNNVTLPFNGDFFLILNVAMGGTLGGDIDPNFTQDTMEIDYVRVYQ</sequence>
<dbReference type="RefSeq" id="WP_108114779.1">
    <property type="nucleotide sequence ID" value="NZ_QBKT01000004.1"/>
</dbReference>
<dbReference type="PANTHER" id="PTHR10963">
    <property type="entry name" value="GLYCOSYL HYDROLASE-RELATED"/>
    <property type="match status" value="1"/>
</dbReference>
<dbReference type="SUPFAM" id="SSF49899">
    <property type="entry name" value="Concanavalin A-like lectins/glucanases"/>
    <property type="match status" value="1"/>
</dbReference>
<dbReference type="AlphaFoldDB" id="A0A2T6BZQ8"/>
<feature type="chain" id="PRO_5015519264" evidence="2">
    <location>
        <begin position="26"/>
        <end position="541"/>
    </location>
</feature>
<reference evidence="4 5" key="1">
    <citation type="submission" date="2018-04" db="EMBL/GenBank/DDBJ databases">
        <title>Genomic Encyclopedia of Archaeal and Bacterial Type Strains, Phase II (KMG-II): from individual species to whole genera.</title>
        <authorList>
            <person name="Goeker M."/>
        </authorList>
    </citation>
    <scope>NUCLEOTIDE SEQUENCE [LARGE SCALE GENOMIC DNA]</scope>
    <source>
        <strain evidence="4 5">DSM 25731</strain>
    </source>
</reference>
<keyword evidence="2" id="KW-0732">Signal</keyword>
<comment type="caution">
    <text evidence="4">The sequence shown here is derived from an EMBL/GenBank/DDBJ whole genome shotgun (WGS) entry which is preliminary data.</text>
</comment>
<dbReference type="Proteomes" id="UP000244090">
    <property type="component" value="Unassembled WGS sequence"/>
</dbReference>
<evidence type="ECO:0000256" key="1">
    <source>
        <dbReference type="ARBA" id="ARBA00006865"/>
    </source>
</evidence>
<dbReference type="GO" id="GO:0004553">
    <property type="term" value="F:hydrolase activity, hydrolyzing O-glycosyl compounds"/>
    <property type="evidence" value="ECO:0007669"/>
    <property type="project" value="InterPro"/>
</dbReference>
<dbReference type="InterPro" id="IPR050546">
    <property type="entry name" value="Glycosyl_Hydrlase_16"/>
</dbReference>
<keyword evidence="5" id="KW-1185">Reference proteome</keyword>
<dbReference type="PROSITE" id="PS51257">
    <property type="entry name" value="PROKAR_LIPOPROTEIN"/>
    <property type="match status" value="1"/>
</dbReference>
<comment type="similarity">
    <text evidence="1">Belongs to the glycosyl hydrolase 16 family.</text>
</comment>
<evidence type="ECO:0000313" key="5">
    <source>
        <dbReference type="Proteomes" id="UP000244090"/>
    </source>
</evidence>
<dbReference type="InterPro" id="IPR013320">
    <property type="entry name" value="ConA-like_dom_sf"/>
</dbReference>
<dbReference type="CDD" id="cd08023">
    <property type="entry name" value="GH16_laminarinase_like"/>
    <property type="match status" value="1"/>
</dbReference>
<dbReference type="EMBL" id="QBKT01000004">
    <property type="protein sequence ID" value="PTX61551.1"/>
    <property type="molecule type" value="Genomic_DNA"/>
</dbReference>
<gene>
    <name evidence="4" type="ORF">C8N46_104194</name>
</gene>
<dbReference type="PANTHER" id="PTHR10963:SF55">
    <property type="entry name" value="GLYCOSIDE HYDROLASE FAMILY 16 PROTEIN"/>
    <property type="match status" value="1"/>
</dbReference>
<name>A0A2T6BZQ8_9FLAO</name>
<evidence type="ECO:0000313" key="4">
    <source>
        <dbReference type="EMBL" id="PTX61551.1"/>
    </source>
</evidence>
<protein>
    <submittedName>
        <fullName evidence="4">Glycosyl hydrolase family 16</fullName>
    </submittedName>
</protein>
<feature type="domain" description="GH16" evidence="3">
    <location>
        <begin position="295"/>
        <end position="541"/>
    </location>
</feature>
<proteinExistence type="inferred from homology"/>
<evidence type="ECO:0000256" key="2">
    <source>
        <dbReference type="SAM" id="SignalP"/>
    </source>
</evidence>
<dbReference type="OrthoDB" id="9809583at2"/>
<organism evidence="4 5">
    <name type="scientific">Kordia periserrulae</name>
    <dbReference type="NCBI Taxonomy" id="701523"/>
    <lineage>
        <taxon>Bacteria</taxon>
        <taxon>Pseudomonadati</taxon>
        <taxon>Bacteroidota</taxon>
        <taxon>Flavobacteriia</taxon>
        <taxon>Flavobacteriales</taxon>
        <taxon>Flavobacteriaceae</taxon>
        <taxon>Kordia</taxon>
    </lineage>
</organism>
<dbReference type="PROSITE" id="PS51762">
    <property type="entry name" value="GH16_2"/>
    <property type="match status" value="1"/>
</dbReference>
<dbReference type="InterPro" id="IPR000757">
    <property type="entry name" value="Beta-glucanase-like"/>
</dbReference>